<gene>
    <name evidence="2" type="ORF">PSFLO_03442</name>
</gene>
<name>A0A5C3F1S0_9BASI</name>
<organism evidence="2 3">
    <name type="scientific">Pseudozyma flocculosa</name>
    <dbReference type="NCBI Taxonomy" id="84751"/>
    <lineage>
        <taxon>Eukaryota</taxon>
        <taxon>Fungi</taxon>
        <taxon>Dikarya</taxon>
        <taxon>Basidiomycota</taxon>
        <taxon>Ustilaginomycotina</taxon>
        <taxon>Ustilaginomycetes</taxon>
        <taxon>Ustilaginales</taxon>
        <taxon>Ustilaginaceae</taxon>
        <taxon>Pseudozyma</taxon>
    </lineage>
</organism>
<dbReference type="AlphaFoldDB" id="A0A5C3F1S0"/>
<protein>
    <submittedName>
        <fullName evidence="2">Uncharacterized protein</fullName>
    </submittedName>
</protein>
<accession>A0A5C3F1S0</accession>
<sequence>MSHKLYARGPYLLIWGADSDLCLSPAAYTTMPPTDNCHAPSRSSACQQGCLRPCAGPTLRRKWHFLLTSAQEALRARAGPFATRPFAKSIRRPPTNLSVLPPPPDATCQPAASCRPRPAARPCEHLPAPASTTSQPRHHPSQPAVSPAQPLAQRSRQSSAAAHSAYPPPPCCLLPPNHLAAASACFCLPPPPPSIVGDFGEASPKSLTILAIHGLASAPPLVCCRSVCCRSVCCRSGESYALSADVHLPAVPFLASALPLRHAQQQQQQ</sequence>
<reference evidence="2 3" key="1">
    <citation type="submission" date="2018-03" db="EMBL/GenBank/DDBJ databases">
        <authorList>
            <person name="Guldener U."/>
        </authorList>
    </citation>
    <scope>NUCLEOTIDE SEQUENCE [LARGE SCALE GENOMIC DNA]</scope>
    <source>
        <strain evidence="2 3">DAOM196992</strain>
    </source>
</reference>
<feature type="region of interest" description="Disordered" evidence="1">
    <location>
        <begin position="122"/>
        <end position="162"/>
    </location>
</feature>
<evidence type="ECO:0000256" key="1">
    <source>
        <dbReference type="SAM" id="MobiDB-lite"/>
    </source>
</evidence>
<evidence type="ECO:0000313" key="2">
    <source>
        <dbReference type="EMBL" id="SPO37965.1"/>
    </source>
</evidence>
<evidence type="ECO:0000313" key="3">
    <source>
        <dbReference type="Proteomes" id="UP000323386"/>
    </source>
</evidence>
<dbReference type="Proteomes" id="UP000323386">
    <property type="component" value="Unassembled WGS sequence"/>
</dbReference>
<feature type="compositionally biased region" description="Low complexity" evidence="1">
    <location>
        <begin position="152"/>
        <end position="162"/>
    </location>
</feature>
<dbReference type="EMBL" id="OOIP01000008">
    <property type="protein sequence ID" value="SPO37965.1"/>
    <property type="molecule type" value="Genomic_DNA"/>
</dbReference>
<keyword evidence="3" id="KW-1185">Reference proteome</keyword>
<proteinExistence type="predicted"/>